<dbReference type="HOGENOM" id="CLU_877909_0_0_1"/>
<dbReference type="eggNOG" id="ENOG502QTCP">
    <property type="taxonomic scope" value="Eukaryota"/>
</dbReference>
<dbReference type="STRING" id="7234.B4G657"/>
<dbReference type="AlphaFoldDB" id="B4G657"/>
<organism evidence="2">
    <name type="scientific">Drosophila persimilis</name>
    <name type="common">Fruit fly</name>
    <dbReference type="NCBI Taxonomy" id="7234"/>
    <lineage>
        <taxon>Eukaryota</taxon>
        <taxon>Metazoa</taxon>
        <taxon>Ecdysozoa</taxon>
        <taxon>Arthropoda</taxon>
        <taxon>Hexapoda</taxon>
        <taxon>Insecta</taxon>
        <taxon>Pterygota</taxon>
        <taxon>Neoptera</taxon>
        <taxon>Endopterygota</taxon>
        <taxon>Diptera</taxon>
        <taxon>Brachycera</taxon>
        <taxon>Muscomorpha</taxon>
        <taxon>Ephydroidea</taxon>
        <taxon>Drosophilidae</taxon>
        <taxon>Drosophila</taxon>
        <taxon>Sophophora</taxon>
    </lineage>
</organism>
<dbReference type="Proteomes" id="UP000008744">
    <property type="component" value="Unassembled WGS sequence"/>
</dbReference>
<evidence type="ECO:0000313" key="1">
    <source>
        <dbReference type="EMBL" id="EDW23823.1"/>
    </source>
</evidence>
<keyword evidence="2" id="KW-1185">Reference proteome</keyword>
<protein>
    <submittedName>
        <fullName evidence="1">GL23715</fullName>
    </submittedName>
</protein>
<dbReference type="EMBL" id="CH479179">
    <property type="protein sequence ID" value="EDW23823.1"/>
    <property type="molecule type" value="Genomic_DNA"/>
</dbReference>
<dbReference type="OrthoDB" id="20134at2759"/>
<name>B4G657_DROPE</name>
<evidence type="ECO:0000313" key="2">
    <source>
        <dbReference type="Proteomes" id="UP000008744"/>
    </source>
</evidence>
<gene>
    <name evidence="1" type="primary">Dper\GL23715</name>
    <name evidence="1" type="ORF">Dper_GL23715</name>
</gene>
<reference evidence="1 2" key="1">
    <citation type="journal article" date="2007" name="Nature">
        <title>Evolution of genes and genomes on the Drosophila phylogeny.</title>
        <authorList>
            <consortium name="Drosophila 12 Genomes Consortium"/>
            <person name="Clark A.G."/>
            <person name="Eisen M.B."/>
            <person name="Smith D.R."/>
            <person name="Bergman C.M."/>
            <person name="Oliver B."/>
            <person name="Markow T.A."/>
            <person name="Kaufman T.C."/>
            <person name="Kellis M."/>
            <person name="Gelbart W."/>
            <person name="Iyer V.N."/>
            <person name="Pollard D.A."/>
            <person name="Sackton T.B."/>
            <person name="Larracuente A.M."/>
            <person name="Singh N.D."/>
            <person name="Abad J.P."/>
            <person name="Abt D.N."/>
            <person name="Adryan B."/>
            <person name="Aguade M."/>
            <person name="Akashi H."/>
            <person name="Anderson W.W."/>
            <person name="Aquadro C.F."/>
            <person name="Ardell D.H."/>
            <person name="Arguello R."/>
            <person name="Artieri C.G."/>
            <person name="Barbash D.A."/>
            <person name="Barker D."/>
            <person name="Barsanti P."/>
            <person name="Batterham P."/>
            <person name="Batzoglou S."/>
            <person name="Begun D."/>
            <person name="Bhutkar A."/>
            <person name="Blanco E."/>
            <person name="Bosak S.A."/>
            <person name="Bradley R.K."/>
            <person name="Brand A.D."/>
            <person name="Brent M.R."/>
            <person name="Brooks A.N."/>
            <person name="Brown R.H."/>
            <person name="Butlin R.K."/>
            <person name="Caggese C."/>
            <person name="Calvi B.R."/>
            <person name="Bernardo de Carvalho A."/>
            <person name="Caspi A."/>
            <person name="Castrezana S."/>
            <person name="Celniker S.E."/>
            <person name="Chang J.L."/>
            <person name="Chapple C."/>
            <person name="Chatterji S."/>
            <person name="Chinwalla A."/>
            <person name="Civetta A."/>
            <person name="Clifton S.W."/>
            <person name="Comeron J.M."/>
            <person name="Costello J.C."/>
            <person name="Coyne J.A."/>
            <person name="Daub J."/>
            <person name="David R.G."/>
            <person name="Delcher A.L."/>
            <person name="Delehaunty K."/>
            <person name="Do C.B."/>
            <person name="Ebling H."/>
            <person name="Edwards K."/>
            <person name="Eickbush T."/>
            <person name="Evans J.D."/>
            <person name="Filipski A."/>
            <person name="Findeiss S."/>
            <person name="Freyhult E."/>
            <person name="Fulton L."/>
            <person name="Fulton R."/>
            <person name="Garcia A.C."/>
            <person name="Gardiner A."/>
            <person name="Garfield D.A."/>
            <person name="Garvin B.E."/>
            <person name="Gibson G."/>
            <person name="Gilbert D."/>
            <person name="Gnerre S."/>
            <person name="Godfrey J."/>
            <person name="Good R."/>
            <person name="Gotea V."/>
            <person name="Gravely B."/>
            <person name="Greenberg A.J."/>
            <person name="Griffiths-Jones S."/>
            <person name="Gross S."/>
            <person name="Guigo R."/>
            <person name="Gustafson E.A."/>
            <person name="Haerty W."/>
            <person name="Hahn M.W."/>
            <person name="Halligan D.L."/>
            <person name="Halpern A.L."/>
            <person name="Halter G.M."/>
            <person name="Han M.V."/>
            <person name="Heger A."/>
            <person name="Hillier L."/>
            <person name="Hinrichs A.S."/>
            <person name="Holmes I."/>
            <person name="Hoskins R.A."/>
            <person name="Hubisz M.J."/>
            <person name="Hultmark D."/>
            <person name="Huntley M.A."/>
            <person name="Jaffe D.B."/>
            <person name="Jagadeeshan S."/>
            <person name="Jeck W.R."/>
            <person name="Johnson J."/>
            <person name="Jones C.D."/>
            <person name="Jordan W.C."/>
            <person name="Karpen G.H."/>
            <person name="Kataoka E."/>
            <person name="Keightley P.D."/>
            <person name="Kheradpour P."/>
            <person name="Kirkness E.F."/>
            <person name="Koerich L.B."/>
            <person name="Kristiansen K."/>
            <person name="Kudrna D."/>
            <person name="Kulathinal R.J."/>
            <person name="Kumar S."/>
            <person name="Kwok R."/>
            <person name="Lander E."/>
            <person name="Langley C.H."/>
            <person name="Lapoint R."/>
            <person name="Lazzaro B.P."/>
            <person name="Lee S.J."/>
            <person name="Levesque L."/>
            <person name="Li R."/>
            <person name="Lin C.F."/>
            <person name="Lin M.F."/>
            <person name="Lindblad-Toh K."/>
            <person name="Llopart A."/>
            <person name="Long M."/>
            <person name="Low L."/>
            <person name="Lozovsky E."/>
            <person name="Lu J."/>
            <person name="Luo M."/>
            <person name="Machado C.A."/>
            <person name="Makalowski W."/>
            <person name="Marzo M."/>
            <person name="Matsuda M."/>
            <person name="Matzkin L."/>
            <person name="McAllister B."/>
            <person name="McBride C.S."/>
            <person name="McKernan B."/>
            <person name="McKernan K."/>
            <person name="Mendez-Lago M."/>
            <person name="Minx P."/>
            <person name="Mollenhauer M.U."/>
            <person name="Montooth K."/>
            <person name="Mount S.M."/>
            <person name="Mu X."/>
            <person name="Myers E."/>
            <person name="Negre B."/>
            <person name="Newfeld S."/>
            <person name="Nielsen R."/>
            <person name="Noor M.A."/>
            <person name="O'Grady P."/>
            <person name="Pachter L."/>
            <person name="Papaceit M."/>
            <person name="Parisi M.J."/>
            <person name="Parisi M."/>
            <person name="Parts L."/>
            <person name="Pedersen J.S."/>
            <person name="Pesole G."/>
            <person name="Phillippy A.M."/>
            <person name="Ponting C.P."/>
            <person name="Pop M."/>
            <person name="Porcelli D."/>
            <person name="Powell J.R."/>
            <person name="Prohaska S."/>
            <person name="Pruitt K."/>
            <person name="Puig M."/>
            <person name="Quesneville H."/>
            <person name="Ram K.R."/>
            <person name="Rand D."/>
            <person name="Rasmussen M.D."/>
            <person name="Reed L.K."/>
            <person name="Reenan R."/>
            <person name="Reily A."/>
            <person name="Remington K.A."/>
            <person name="Rieger T.T."/>
            <person name="Ritchie M.G."/>
            <person name="Robin C."/>
            <person name="Rogers Y.H."/>
            <person name="Rohde C."/>
            <person name="Rozas J."/>
            <person name="Rubenfield M.J."/>
            <person name="Ruiz A."/>
            <person name="Russo S."/>
            <person name="Salzberg S.L."/>
            <person name="Sanchez-Gracia A."/>
            <person name="Saranga D.J."/>
            <person name="Sato H."/>
            <person name="Schaeffer S.W."/>
            <person name="Schatz M.C."/>
            <person name="Schlenke T."/>
            <person name="Schwartz R."/>
            <person name="Segarra C."/>
            <person name="Singh R.S."/>
            <person name="Sirot L."/>
            <person name="Sirota M."/>
            <person name="Sisneros N.B."/>
            <person name="Smith C.D."/>
            <person name="Smith T.F."/>
            <person name="Spieth J."/>
            <person name="Stage D.E."/>
            <person name="Stark A."/>
            <person name="Stephan W."/>
            <person name="Strausberg R.L."/>
            <person name="Strempel S."/>
            <person name="Sturgill D."/>
            <person name="Sutton G."/>
            <person name="Sutton G.G."/>
            <person name="Tao W."/>
            <person name="Teichmann S."/>
            <person name="Tobari Y.N."/>
            <person name="Tomimura Y."/>
            <person name="Tsolas J.M."/>
            <person name="Valente V.L."/>
            <person name="Venter E."/>
            <person name="Venter J.C."/>
            <person name="Vicario S."/>
            <person name="Vieira F.G."/>
            <person name="Vilella A.J."/>
            <person name="Villasante A."/>
            <person name="Walenz B."/>
            <person name="Wang J."/>
            <person name="Wasserman M."/>
            <person name="Watts T."/>
            <person name="Wilson D."/>
            <person name="Wilson R.K."/>
            <person name="Wing R.A."/>
            <person name="Wolfner M.F."/>
            <person name="Wong A."/>
            <person name="Wong G.K."/>
            <person name="Wu C.I."/>
            <person name="Wu G."/>
            <person name="Yamamoto D."/>
            <person name="Yang H.P."/>
            <person name="Yang S.P."/>
            <person name="Yorke J.A."/>
            <person name="Yoshida K."/>
            <person name="Zdobnov E."/>
            <person name="Zhang P."/>
            <person name="Zhang Y."/>
            <person name="Zimin A.V."/>
            <person name="Baldwin J."/>
            <person name="Abdouelleil A."/>
            <person name="Abdulkadir J."/>
            <person name="Abebe A."/>
            <person name="Abera B."/>
            <person name="Abreu J."/>
            <person name="Acer S.C."/>
            <person name="Aftuck L."/>
            <person name="Alexander A."/>
            <person name="An P."/>
            <person name="Anderson E."/>
            <person name="Anderson S."/>
            <person name="Arachi H."/>
            <person name="Azer M."/>
            <person name="Bachantsang P."/>
            <person name="Barry A."/>
            <person name="Bayul T."/>
            <person name="Berlin A."/>
            <person name="Bessette D."/>
            <person name="Bloom T."/>
            <person name="Blye J."/>
            <person name="Boguslavskiy L."/>
            <person name="Bonnet C."/>
            <person name="Boukhgalter B."/>
            <person name="Bourzgui I."/>
            <person name="Brown A."/>
            <person name="Cahill P."/>
            <person name="Channer S."/>
            <person name="Cheshatsang Y."/>
            <person name="Chuda L."/>
            <person name="Citroen M."/>
            <person name="Collymore A."/>
            <person name="Cooke P."/>
            <person name="Costello M."/>
            <person name="D'Aco K."/>
            <person name="Daza R."/>
            <person name="De Haan G."/>
            <person name="DeGray S."/>
            <person name="DeMaso C."/>
            <person name="Dhargay N."/>
            <person name="Dooley K."/>
            <person name="Dooley E."/>
            <person name="Doricent M."/>
            <person name="Dorje P."/>
            <person name="Dorjee K."/>
            <person name="Dupes A."/>
            <person name="Elong R."/>
            <person name="Falk J."/>
            <person name="Farina A."/>
            <person name="Faro S."/>
            <person name="Ferguson D."/>
            <person name="Fisher S."/>
            <person name="Foley C.D."/>
            <person name="Franke A."/>
            <person name="Friedrich D."/>
            <person name="Gadbois L."/>
            <person name="Gearin G."/>
            <person name="Gearin C.R."/>
            <person name="Giannoukos G."/>
            <person name="Goode T."/>
            <person name="Graham J."/>
            <person name="Grandbois E."/>
            <person name="Grewal S."/>
            <person name="Gyaltsen K."/>
            <person name="Hafez N."/>
            <person name="Hagos B."/>
            <person name="Hall J."/>
            <person name="Henson C."/>
            <person name="Hollinger A."/>
            <person name="Honan T."/>
            <person name="Huard M.D."/>
            <person name="Hughes L."/>
            <person name="Hurhula B."/>
            <person name="Husby M.E."/>
            <person name="Kamat A."/>
            <person name="Kanga B."/>
            <person name="Kashin S."/>
            <person name="Khazanovich D."/>
            <person name="Kisner P."/>
            <person name="Lance K."/>
            <person name="Lara M."/>
            <person name="Lee W."/>
            <person name="Lennon N."/>
            <person name="Letendre F."/>
            <person name="LeVine R."/>
            <person name="Lipovsky A."/>
            <person name="Liu X."/>
            <person name="Liu J."/>
            <person name="Liu S."/>
            <person name="Lokyitsang T."/>
            <person name="Lokyitsang Y."/>
            <person name="Lubonja R."/>
            <person name="Lui A."/>
            <person name="MacDonald P."/>
            <person name="Magnisalis V."/>
            <person name="Maru K."/>
            <person name="Matthews C."/>
            <person name="McCusker W."/>
            <person name="McDonough S."/>
            <person name="Mehta T."/>
            <person name="Meldrim J."/>
            <person name="Meneus L."/>
            <person name="Mihai O."/>
            <person name="Mihalev A."/>
            <person name="Mihova T."/>
            <person name="Mittelman R."/>
            <person name="Mlenga V."/>
            <person name="Montmayeur A."/>
            <person name="Mulrain L."/>
            <person name="Navidi A."/>
            <person name="Naylor J."/>
            <person name="Negash T."/>
            <person name="Nguyen T."/>
            <person name="Nguyen N."/>
            <person name="Nicol R."/>
            <person name="Norbu C."/>
            <person name="Norbu N."/>
            <person name="Novod N."/>
            <person name="O'Neill B."/>
            <person name="Osman S."/>
            <person name="Markiewicz E."/>
            <person name="Oyono O.L."/>
            <person name="Patti C."/>
            <person name="Phunkhang P."/>
            <person name="Pierre F."/>
            <person name="Priest M."/>
            <person name="Raghuraman S."/>
            <person name="Rege F."/>
            <person name="Reyes R."/>
            <person name="Rise C."/>
            <person name="Rogov P."/>
            <person name="Ross K."/>
            <person name="Ryan E."/>
            <person name="Settipalli S."/>
            <person name="Shea T."/>
            <person name="Sherpa N."/>
            <person name="Shi L."/>
            <person name="Shih D."/>
            <person name="Sparrow T."/>
            <person name="Spaulding J."/>
            <person name="Stalker J."/>
            <person name="Stange-Thomann N."/>
            <person name="Stavropoulos S."/>
            <person name="Stone C."/>
            <person name="Strader C."/>
            <person name="Tesfaye S."/>
            <person name="Thomson T."/>
            <person name="Thoulutsang Y."/>
            <person name="Thoulutsang D."/>
            <person name="Topham K."/>
            <person name="Topping I."/>
            <person name="Tsamla T."/>
            <person name="Vassiliev H."/>
            <person name="Vo A."/>
            <person name="Wangchuk T."/>
            <person name="Wangdi T."/>
            <person name="Weiand M."/>
            <person name="Wilkinson J."/>
            <person name="Wilson A."/>
            <person name="Yadav S."/>
            <person name="Young G."/>
            <person name="Yu Q."/>
            <person name="Zembek L."/>
            <person name="Zhong D."/>
            <person name="Zimmer A."/>
            <person name="Zwirko Z."/>
            <person name="Jaffe D.B."/>
            <person name="Alvarez P."/>
            <person name="Brockman W."/>
            <person name="Butler J."/>
            <person name="Chin C."/>
            <person name="Gnerre S."/>
            <person name="Grabherr M."/>
            <person name="Kleber M."/>
            <person name="Mauceli E."/>
            <person name="MacCallum I."/>
        </authorList>
    </citation>
    <scope>NUCLEOTIDE SEQUENCE [LARGE SCALE GENOMIC DNA]</scope>
    <source>
        <strain evidence="2">MSH-3 / Tucson 14011-0111.49</strain>
    </source>
</reference>
<sequence>MGSLGFGCGGAASSSSSCTYEQYKTLMLDAAGGASSEMNDKLASLCRCCYYATSTSNAAVAATAAAAQQQQQLNDTSSTSSSVLLIDNDPAVIGANNTSSSTALDSMDDLDAEILAPRPHQRRYTCHHALLSGNVSDSQMAATAGLINRLALDSEIHTLLQRSPFATNQLLYCKNRTSSIYTDSSDDISSLAGSDSLLWDDRSFTALPSTRSAQIAKIVEYFERKRQDSSPPSMHHRNGNGTVAAAVAASALGSNYLSYESRRYSDFKRHLNPDALCFDLEKKPAHQRMMVCEGAVKSKLPIFDKKKHQVMNSGQVG</sequence>
<accession>B4G657</accession>
<proteinExistence type="predicted"/>